<evidence type="ECO:0000256" key="1">
    <source>
        <dbReference type="SAM" id="MobiDB-lite"/>
    </source>
</evidence>
<feature type="compositionally biased region" description="Polar residues" evidence="1">
    <location>
        <begin position="249"/>
        <end position="274"/>
    </location>
</feature>
<reference evidence="2 3" key="1">
    <citation type="submission" date="2016-07" db="EMBL/GenBank/DDBJ databases">
        <title>Draft genome of the white-rot fungus Obba rivulosa 3A-2.</title>
        <authorList>
            <consortium name="DOE Joint Genome Institute"/>
            <person name="Miettinen O."/>
            <person name="Riley R."/>
            <person name="Acob R."/>
            <person name="Barry K."/>
            <person name="Cullen D."/>
            <person name="De Vries R."/>
            <person name="Hainaut M."/>
            <person name="Hatakka A."/>
            <person name="Henrissat B."/>
            <person name="Hilden K."/>
            <person name="Kuo R."/>
            <person name="Labutti K."/>
            <person name="Lipzen A."/>
            <person name="Makela M.R."/>
            <person name="Sandor L."/>
            <person name="Spatafora J.W."/>
            <person name="Grigoriev I.V."/>
            <person name="Hibbett D.S."/>
        </authorList>
    </citation>
    <scope>NUCLEOTIDE SEQUENCE [LARGE SCALE GENOMIC DNA]</scope>
    <source>
        <strain evidence="2 3">3A-2</strain>
    </source>
</reference>
<gene>
    <name evidence="2" type="ORF">OBBRIDRAFT_633137</name>
</gene>
<feature type="compositionally biased region" description="Polar residues" evidence="1">
    <location>
        <begin position="157"/>
        <end position="201"/>
    </location>
</feature>
<protein>
    <submittedName>
        <fullName evidence="2">Uncharacterized protein</fullName>
    </submittedName>
</protein>
<keyword evidence="3" id="KW-1185">Reference proteome</keyword>
<feature type="region of interest" description="Disordered" evidence="1">
    <location>
        <begin position="20"/>
        <end position="274"/>
    </location>
</feature>
<organism evidence="2 3">
    <name type="scientific">Obba rivulosa</name>
    <dbReference type="NCBI Taxonomy" id="1052685"/>
    <lineage>
        <taxon>Eukaryota</taxon>
        <taxon>Fungi</taxon>
        <taxon>Dikarya</taxon>
        <taxon>Basidiomycota</taxon>
        <taxon>Agaricomycotina</taxon>
        <taxon>Agaricomycetes</taxon>
        <taxon>Polyporales</taxon>
        <taxon>Gelatoporiaceae</taxon>
        <taxon>Obba</taxon>
    </lineage>
</organism>
<evidence type="ECO:0000313" key="3">
    <source>
        <dbReference type="Proteomes" id="UP000250043"/>
    </source>
</evidence>
<dbReference type="Proteomes" id="UP000250043">
    <property type="component" value="Unassembled WGS sequence"/>
</dbReference>
<dbReference type="AlphaFoldDB" id="A0A8E2AXD2"/>
<dbReference type="EMBL" id="KV722414">
    <property type="protein sequence ID" value="OCH90020.1"/>
    <property type="molecule type" value="Genomic_DNA"/>
</dbReference>
<accession>A0A8E2AXD2</accession>
<sequence length="274" mass="28016">MRILPPAPVAVNQAIITLGSSTSTQVPSSPAENRPGQPQNDPNGAKDDAASPVEVHGAVSEARPQASAPARDSKPALHAGEASALRPTETVKEPASPAISSGISSQNEQDGQERGGGKMSPDVGVSRDIAGMPEPPQPASPASLPQKTRSAGGRATSKVSASSRTPQATPNATELNRAPSTQAESENPIEQQRASAATTKQPPAEGRTLSFSVDKAIAPQQPRGPVISTGFKSTSTMKAGSPVIATVSPLRTQDSPKSSPSEAPRTRLSNASEH</sequence>
<proteinExistence type="predicted"/>
<feature type="compositionally biased region" description="Polar residues" evidence="1">
    <location>
        <begin position="20"/>
        <end position="42"/>
    </location>
</feature>
<name>A0A8E2AXD2_9APHY</name>
<evidence type="ECO:0000313" key="2">
    <source>
        <dbReference type="EMBL" id="OCH90020.1"/>
    </source>
</evidence>
<feature type="compositionally biased region" description="Low complexity" evidence="1">
    <location>
        <begin position="94"/>
        <end position="105"/>
    </location>
</feature>